<proteinExistence type="predicted"/>
<keyword evidence="2" id="KW-1185">Reference proteome</keyword>
<dbReference type="EMBL" id="JWZT01002093">
    <property type="protein sequence ID" value="KII70320.1"/>
    <property type="molecule type" value="Genomic_DNA"/>
</dbReference>
<name>A0A0C2N1S4_THEKT</name>
<evidence type="ECO:0000313" key="2">
    <source>
        <dbReference type="Proteomes" id="UP000031668"/>
    </source>
</evidence>
<sequence length="119" mass="13771">MDNNFESLRSQGSPTIFLKYLVKFVIVGDEYLVVAHKCICFKLDSHKKQINFSLLISSFVFPNSVQPKYRPLFWAIFVQVTQSIAFSSNFYSRASKLAFRNYGGDIKDEVVEFHLFALK</sequence>
<dbReference type="AlphaFoldDB" id="A0A0C2N1S4"/>
<dbReference type="Proteomes" id="UP000031668">
    <property type="component" value="Unassembled WGS sequence"/>
</dbReference>
<protein>
    <submittedName>
        <fullName evidence="1">Uncharacterized protein</fullName>
    </submittedName>
</protein>
<evidence type="ECO:0000313" key="1">
    <source>
        <dbReference type="EMBL" id="KII70320.1"/>
    </source>
</evidence>
<comment type="caution">
    <text evidence="1">The sequence shown here is derived from an EMBL/GenBank/DDBJ whole genome shotgun (WGS) entry which is preliminary data.</text>
</comment>
<organism evidence="1 2">
    <name type="scientific">Thelohanellus kitauei</name>
    <name type="common">Myxosporean</name>
    <dbReference type="NCBI Taxonomy" id="669202"/>
    <lineage>
        <taxon>Eukaryota</taxon>
        <taxon>Metazoa</taxon>
        <taxon>Cnidaria</taxon>
        <taxon>Myxozoa</taxon>
        <taxon>Myxosporea</taxon>
        <taxon>Bivalvulida</taxon>
        <taxon>Platysporina</taxon>
        <taxon>Myxobolidae</taxon>
        <taxon>Thelohanellus</taxon>
    </lineage>
</organism>
<gene>
    <name evidence="1" type="ORF">RF11_09487</name>
</gene>
<reference evidence="1 2" key="1">
    <citation type="journal article" date="2014" name="Genome Biol. Evol.">
        <title>The genome of the myxosporean Thelohanellus kitauei shows adaptations to nutrient acquisition within its fish host.</title>
        <authorList>
            <person name="Yang Y."/>
            <person name="Xiong J."/>
            <person name="Zhou Z."/>
            <person name="Huo F."/>
            <person name="Miao W."/>
            <person name="Ran C."/>
            <person name="Liu Y."/>
            <person name="Zhang J."/>
            <person name="Feng J."/>
            <person name="Wang M."/>
            <person name="Wang M."/>
            <person name="Wang L."/>
            <person name="Yao B."/>
        </authorList>
    </citation>
    <scope>NUCLEOTIDE SEQUENCE [LARGE SCALE GENOMIC DNA]</scope>
    <source>
        <strain evidence="1">Wuqing</strain>
    </source>
</reference>
<accession>A0A0C2N1S4</accession>